<dbReference type="EMBL" id="JAAAIL010001316">
    <property type="protein sequence ID" value="KAG0270762.1"/>
    <property type="molecule type" value="Genomic_DNA"/>
</dbReference>
<feature type="non-terminal residue" evidence="1">
    <location>
        <position position="1"/>
    </location>
</feature>
<proteinExistence type="predicted"/>
<accession>A0AAD4D6R2</accession>
<reference evidence="1" key="1">
    <citation type="journal article" date="2020" name="Fungal Divers.">
        <title>Resolving the Mortierellaceae phylogeny through synthesis of multi-gene phylogenetics and phylogenomics.</title>
        <authorList>
            <person name="Vandepol N."/>
            <person name="Liber J."/>
            <person name="Desiro A."/>
            <person name="Na H."/>
            <person name="Kennedy M."/>
            <person name="Barry K."/>
            <person name="Grigoriev I.V."/>
            <person name="Miller A.N."/>
            <person name="O'Donnell K."/>
            <person name="Stajich J.E."/>
            <person name="Bonito G."/>
        </authorList>
    </citation>
    <scope>NUCLEOTIDE SEQUENCE</scope>
    <source>
        <strain evidence="1">NRRL 28262</strain>
    </source>
</reference>
<dbReference type="Proteomes" id="UP001194580">
    <property type="component" value="Unassembled WGS sequence"/>
</dbReference>
<name>A0AAD4D6R2_9FUNG</name>
<dbReference type="AlphaFoldDB" id="A0AAD4D6R2"/>
<sequence length="288" mass="32169">HALVPARPSTPQPRYIPNDHIEQELAVILNGVQHHHTTHPVDPKNAEAYQKRGLGPFFKRTLPYHRTAKDISLVMLGLELDKKAMTSTGVTLRSIIEDKVGARSGNRVIAMVTPSGSKTATVIDLTTKHFVIYCVCSTPRATASPDFNDLNFITLATDVENVYMAVVGEEQDNQFIIDEKVKARVRARVELEFLARFLFLQLLLNYFPDLEPWVFHEQTTTEGTSTIGTLVYKLREYDTPTIEAMRRVTETNLHSRLGARGCGMVIAVDEAQVTENDILAGKLISPSL</sequence>
<gene>
    <name evidence="1" type="ORF">BGZ95_001558</name>
</gene>
<evidence type="ECO:0000313" key="1">
    <source>
        <dbReference type="EMBL" id="KAG0270762.1"/>
    </source>
</evidence>
<keyword evidence="2" id="KW-1185">Reference proteome</keyword>
<evidence type="ECO:0000313" key="2">
    <source>
        <dbReference type="Proteomes" id="UP001194580"/>
    </source>
</evidence>
<protein>
    <submittedName>
        <fullName evidence="1">Uncharacterized protein</fullName>
    </submittedName>
</protein>
<comment type="caution">
    <text evidence="1">The sequence shown here is derived from an EMBL/GenBank/DDBJ whole genome shotgun (WGS) entry which is preliminary data.</text>
</comment>
<organism evidence="1 2">
    <name type="scientific">Linnemannia exigua</name>
    <dbReference type="NCBI Taxonomy" id="604196"/>
    <lineage>
        <taxon>Eukaryota</taxon>
        <taxon>Fungi</taxon>
        <taxon>Fungi incertae sedis</taxon>
        <taxon>Mucoromycota</taxon>
        <taxon>Mortierellomycotina</taxon>
        <taxon>Mortierellomycetes</taxon>
        <taxon>Mortierellales</taxon>
        <taxon>Mortierellaceae</taxon>
        <taxon>Linnemannia</taxon>
    </lineage>
</organism>